<feature type="compositionally biased region" description="Low complexity" evidence="1">
    <location>
        <begin position="99"/>
        <end position="119"/>
    </location>
</feature>
<reference evidence="2" key="1">
    <citation type="submission" date="2023-03" db="EMBL/GenBank/DDBJ databases">
        <title>Chromosome-scale reference genome and RAD-based genetic map of yellow starthistle (Centaurea solstitialis) reveal putative structural variation and QTLs associated with invader traits.</title>
        <authorList>
            <person name="Reatini B."/>
            <person name="Cang F.A."/>
            <person name="Jiang Q."/>
            <person name="Mckibben M.T.W."/>
            <person name="Barker M.S."/>
            <person name="Rieseberg L.H."/>
            <person name="Dlugosch K.M."/>
        </authorList>
    </citation>
    <scope>NUCLEOTIDE SEQUENCE</scope>
    <source>
        <strain evidence="2">CAN-66</strain>
        <tissue evidence="2">Leaf</tissue>
    </source>
</reference>
<accession>A0AA38SCE5</accession>
<evidence type="ECO:0000313" key="2">
    <source>
        <dbReference type="EMBL" id="KAJ9539544.1"/>
    </source>
</evidence>
<name>A0AA38SCE5_9ASTR</name>
<dbReference type="EMBL" id="JARYMX010000008">
    <property type="protein sequence ID" value="KAJ9539544.1"/>
    <property type="molecule type" value="Genomic_DNA"/>
</dbReference>
<evidence type="ECO:0000256" key="1">
    <source>
        <dbReference type="SAM" id="MobiDB-lite"/>
    </source>
</evidence>
<dbReference type="Proteomes" id="UP001172457">
    <property type="component" value="Chromosome 8"/>
</dbReference>
<dbReference type="AlphaFoldDB" id="A0AA38SCE5"/>
<sequence length="151" mass="15983">MILSLTPIIISRHVVFGEDHFPYASFNDSPPVSAYDDLLDYNSSSTLVSVVTPTPSTSPESPQTSPVVPTTSSDGVLTATTPISPDAPSTVKHLRQPITDVSPCTSSSPTVSSTHPMTTRSRTGNLKPRQILNISRVDSFSSIPTSTAQAV</sequence>
<gene>
    <name evidence="2" type="ORF">OSB04_032277</name>
</gene>
<feature type="compositionally biased region" description="Polar residues" evidence="1">
    <location>
        <begin position="74"/>
        <end position="83"/>
    </location>
</feature>
<comment type="caution">
    <text evidence="2">The sequence shown here is derived from an EMBL/GenBank/DDBJ whole genome shotgun (WGS) entry which is preliminary data.</text>
</comment>
<feature type="compositionally biased region" description="Low complexity" evidence="1">
    <location>
        <begin position="50"/>
        <end position="73"/>
    </location>
</feature>
<keyword evidence="3" id="KW-1185">Reference proteome</keyword>
<protein>
    <submittedName>
        <fullName evidence="2">Uncharacterized protein</fullName>
    </submittedName>
</protein>
<feature type="region of interest" description="Disordered" evidence="1">
    <location>
        <begin position="50"/>
        <end position="129"/>
    </location>
</feature>
<proteinExistence type="predicted"/>
<evidence type="ECO:0000313" key="3">
    <source>
        <dbReference type="Proteomes" id="UP001172457"/>
    </source>
</evidence>
<organism evidence="2 3">
    <name type="scientific">Centaurea solstitialis</name>
    <name type="common">yellow star-thistle</name>
    <dbReference type="NCBI Taxonomy" id="347529"/>
    <lineage>
        <taxon>Eukaryota</taxon>
        <taxon>Viridiplantae</taxon>
        <taxon>Streptophyta</taxon>
        <taxon>Embryophyta</taxon>
        <taxon>Tracheophyta</taxon>
        <taxon>Spermatophyta</taxon>
        <taxon>Magnoliopsida</taxon>
        <taxon>eudicotyledons</taxon>
        <taxon>Gunneridae</taxon>
        <taxon>Pentapetalae</taxon>
        <taxon>asterids</taxon>
        <taxon>campanulids</taxon>
        <taxon>Asterales</taxon>
        <taxon>Asteraceae</taxon>
        <taxon>Carduoideae</taxon>
        <taxon>Cardueae</taxon>
        <taxon>Centaureinae</taxon>
        <taxon>Centaurea</taxon>
    </lineage>
</organism>